<evidence type="ECO:0000256" key="4">
    <source>
        <dbReference type="ARBA" id="ARBA00022989"/>
    </source>
</evidence>
<evidence type="ECO:0000313" key="10">
    <source>
        <dbReference type="Proteomes" id="UP000231791"/>
    </source>
</evidence>
<dbReference type="RefSeq" id="WP_030230285.1">
    <property type="nucleotide sequence ID" value="NZ_CP024985.1"/>
</dbReference>
<dbReference type="OrthoDB" id="9780560at2"/>
<evidence type="ECO:0000256" key="1">
    <source>
        <dbReference type="ARBA" id="ARBA00004651"/>
    </source>
</evidence>
<proteinExistence type="inferred from homology"/>
<dbReference type="KEGG" id="slx:SLAV_35510"/>
<comment type="similarity">
    <text evidence="6">Belongs to the ABC-4 integral membrane protein family.</text>
</comment>
<reference evidence="9 10" key="1">
    <citation type="submission" date="2017-11" db="EMBL/GenBank/DDBJ databases">
        <title>Complete genome sequence of Streptomyces lavendulae subsp. lavendulae CCM 3239 (formerly 'Streptomyces aureofaciens CCM 3239'), the producer of the angucycline-type antibiotic auricin.</title>
        <authorList>
            <person name="Busche T."/>
            <person name="Novakova R."/>
            <person name="Al'Dilaimi A."/>
            <person name="Homerova D."/>
            <person name="Feckova L."/>
            <person name="Rezuchova B."/>
            <person name="Mingyar E."/>
            <person name="Csolleiova D."/>
            <person name="Bekeova C."/>
            <person name="Winkler A."/>
            <person name="Sevcikova B."/>
            <person name="Kalinowski J."/>
            <person name="Kormanec J."/>
            <person name="Ruckert C."/>
        </authorList>
    </citation>
    <scope>NUCLEOTIDE SEQUENCE [LARGE SCALE GENOMIC DNA]</scope>
    <source>
        <strain evidence="9 10">CCM 3239</strain>
    </source>
</reference>
<evidence type="ECO:0000259" key="7">
    <source>
        <dbReference type="Pfam" id="PF02687"/>
    </source>
</evidence>
<feature type="domain" description="MacB-like periplasmic core" evidence="8">
    <location>
        <begin position="17"/>
        <end position="212"/>
    </location>
</feature>
<dbReference type="InterPro" id="IPR003838">
    <property type="entry name" value="ABC3_permease_C"/>
</dbReference>
<dbReference type="Proteomes" id="UP000231791">
    <property type="component" value="Chromosome"/>
</dbReference>
<evidence type="ECO:0000313" key="9">
    <source>
        <dbReference type="EMBL" id="ATZ28871.1"/>
    </source>
</evidence>
<dbReference type="PANTHER" id="PTHR30572:SF4">
    <property type="entry name" value="ABC TRANSPORTER PERMEASE YTRF"/>
    <property type="match status" value="1"/>
</dbReference>
<feature type="domain" description="ABC3 transporter permease C-terminal" evidence="7">
    <location>
        <begin position="273"/>
        <end position="391"/>
    </location>
</feature>
<dbReference type="GO" id="GO:0005886">
    <property type="term" value="C:plasma membrane"/>
    <property type="evidence" value="ECO:0007669"/>
    <property type="project" value="UniProtKB-SubCell"/>
</dbReference>
<dbReference type="GO" id="GO:0022857">
    <property type="term" value="F:transmembrane transporter activity"/>
    <property type="evidence" value="ECO:0007669"/>
    <property type="project" value="TreeGrafter"/>
</dbReference>
<accession>A0A2K8PQ58</accession>
<keyword evidence="4" id="KW-1133">Transmembrane helix</keyword>
<keyword evidence="10" id="KW-1185">Reference proteome</keyword>
<evidence type="ECO:0000256" key="5">
    <source>
        <dbReference type="ARBA" id="ARBA00023136"/>
    </source>
</evidence>
<dbReference type="EMBL" id="CP024985">
    <property type="protein sequence ID" value="ATZ28871.1"/>
    <property type="molecule type" value="Genomic_DNA"/>
</dbReference>
<dbReference type="PANTHER" id="PTHR30572">
    <property type="entry name" value="MEMBRANE COMPONENT OF TRANSPORTER-RELATED"/>
    <property type="match status" value="1"/>
</dbReference>
<dbReference type="GeneID" id="49388075"/>
<sequence length="849" mass="86231">MFRTALRNVLAHKARLLMTAFAVMLGVTFISGSLIYGDSANRAATARATDGYGRIAVSVFPDDSRGGAAVAGDGPPGVDAATVAALAKVAGVAAATGRVDGFAAVADRDGRLLGHGPSHKGANFAPGAHGTDPAYRFTRGSGPTRDDAIALDETTAAKGGYRVGDTVRVGTNQGAASYTLSGIFRTDGTARPAGGSLTLFTDATAQRLFLRPGRYAKADLTAAPGTGVRDLLGRVESALPPGTGAATGAQLARIQANLATNDSDTMSQILVGFAAVALFTATFLISNTFTMLVSRRTRELALMRAVGATRRQVRRVLLTESLLVGALASAAGLAAGTGVAALLRTVFAADDAPAAPLVLTPGTVLTSLLVGTVLPMVAAWLPIRRAMAIPPVAALGAAEPAQPARTGSLRTGLCAALLLAGVGAAAYGALSPGRDSRTVIGVGAALALTGAIGLIPLLARPFTALLRPLLTRLHPVHGTLAARNTVRDPRRTGATAAALAIALTLASGLSVLGASAARYLDRATTHDFTADYLVKPAEGGMRMTPDTAAPLKGLPGVRSSPLDQSTGYRLGGVPSVLTGVDPATIGGLLRYDVIEGSLDSLAEGRIAVADFKAGPAGWRVGQTLPLERQDGKRGSVTIGAVYRADEQSNLLPSITAPDSLVARYDSAPSTAGVLVDTPGGPGRASLGEVTRALGDNPALAVLDQAGIRAQDSGDIGEQLNVFYALLSMALAIAALGIANTLAMSVLERHKEIGTLRALGVDRSGVSRMIRLEALLLGGLGATLGTALGVFLGWALGRTLQESVAGYALVLPWGRLAVGVLIALVGALLASVWPARRAARTDIAAATAVQ</sequence>
<dbReference type="InterPro" id="IPR050250">
    <property type="entry name" value="Macrolide_Exporter_MacB"/>
</dbReference>
<keyword evidence="3" id="KW-0812">Transmembrane</keyword>
<dbReference type="Pfam" id="PF02687">
    <property type="entry name" value="FtsX"/>
    <property type="match status" value="2"/>
</dbReference>
<protein>
    <submittedName>
        <fullName evidence="9">ABC transporter permease YtrF</fullName>
    </submittedName>
</protein>
<keyword evidence="2" id="KW-1003">Cell membrane</keyword>
<feature type="domain" description="ABC3 transporter permease C-terminal" evidence="7">
    <location>
        <begin position="725"/>
        <end position="841"/>
    </location>
</feature>
<evidence type="ECO:0000256" key="3">
    <source>
        <dbReference type="ARBA" id="ARBA00022692"/>
    </source>
</evidence>
<dbReference type="AlphaFoldDB" id="A0A2K8PQ58"/>
<name>A0A2K8PQ58_STRLA</name>
<evidence type="ECO:0000256" key="6">
    <source>
        <dbReference type="ARBA" id="ARBA00038076"/>
    </source>
</evidence>
<gene>
    <name evidence="9" type="primary">ytrF2</name>
    <name evidence="9" type="ORF">SLAV_35510</name>
</gene>
<dbReference type="Pfam" id="PF12704">
    <property type="entry name" value="MacB_PCD"/>
    <property type="match status" value="1"/>
</dbReference>
<keyword evidence="5" id="KW-0472">Membrane</keyword>
<evidence type="ECO:0000259" key="8">
    <source>
        <dbReference type="Pfam" id="PF12704"/>
    </source>
</evidence>
<evidence type="ECO:0000256" key="2">
    <source>
        <dbReference type="ARBA" id="ARBA00022475"/>
    </source>
</evidence>
<organism evidence="9 10">
    <name type="scientific">Streptomyces lavendulae subsp. lavendulae</name>
    <dbReference type="NCBI Taxonomy" id="58340"/>
    <lineage>
        <taxon>Bacteria</taxon>
        <taxon>Bacillati</taxon>
        <taxon>Actinomycetota</taxon>
        <taxon>Actinomycetes</taxon>
        <taxon>Kitasatosporales</taxon>
        <taxon>Streptomycetaceae</taxon>
        <taxon>Streptomyces</taxon>
    </lineage>
</organism>
<comment type="subcellular location">
    <subcellularLocation>
        <location evidence="1">Cell membrane</location>
        <topology evidence="1">Multi-pass membrane protein</topology>
    </subcellularLocation>
</comment>
<dbReference type="InterPro" id="IPR025857">
    <property type="entry name" value="MacB_PCD"/>
</dbReference>